<proteinExistence type="predicted"/>
<dbReference type="EMBL" id="CAJOBD010057940">
    <property type="protein sequence ID" value="CAF4373123.1"/>
    <property type="molecule type" value="Genomic_DNA"/>
</dbReference>
<dbReference type="Proteomes" id="UP000663836">
    <property type="component" value="Unassembled WGS sequence"/>
</dbReference>
<accession>A0A820MFB2</accession>
<evidence type="ECO:0000313" key="1">
    <source>
        <dbReference type="EMBL" id="CAF4373123.1"/>
    </source>
</evidence>
<name>A0A820MFB2_9BILA</name>
<evidence type="ECO:0000313" key="2">
    <source>
        <dbReference type="Proteomes" id="UP000663836"/>
    </source>
</evidence>
<sequence length="45" mass="4630">ALSSAVPKNLVNLQTSELKEISFITASKSYVRGGIDGVTCSCKGG</sequence>
<feature type="non-terminal residue" evidence="1">
    <location>
        <position position="1"/>
    </location>
</feature>
<gene>
    <name evidence="1" type="ORF">JBS370_LOCUS42597</name>
</gene>
<feature type="non-terminal residue" evidence="1">
    <location>
        <position position="45"/>
    </location>
</feature>
<organism evidence="1 2">
    <name type="scientific">Rotaria sordida</name>
    <dbReference type="NCBI Taxonomy" id="392033"/>
    <lineage>
        <taxon>Eukaryota</taxon>
        <taxon>Metazoa</taxon>
        <taxon>Spiralia</taxon>
        <taxon>Gnathifera</taxon>
        <taxon>Rotifera</taxon>
        <taxon>Eurotatoria</taxon>
        <taxon>Bdelloidea</taxon>
        <taxon>Philodinida</taxon>
        <taxon>Philodinidae</taxon>
        <taxon>Rotaria</taxon>
    </lineage>
</organism>
<comment type="caution">
    <text evidence="1">The sequence shown here is derived from an EMBL/GenBank/DDBJ whole genome shotgun (WGS) entry which is preliminary data.</text>
</comment>
<reference evidence="1" key="1">
    <citation type="submission" date="2021-02" db="EMBL/GenBank/DDBJ databases">
        <authorList>
            <person name="Nowell W R."/>
        </authorList>
    </citation>
    <scope>NUCLEOTIDE SEQUENCE</scope>
</reference>
<protein>
    <submittedName>
        <fullName evidence="1">Uncharacterized protein</fullName>
    </submittedName>
</protein>
<dbReference type="AlphaFoldDB" id="A0A820MFB2"/>